<dbReference type="EMBL" id="CAEZYZ010000124">
    <property type="protein sequence ID" value="CAB4750563.1"/>
    <property type="molecule type" value="Genomic_DNA"/>
</dbReference>
<reference evidence="1" key="1">
    <citation type="submission" date="2020-05" db="EMBL/GenBank/DDBJ databases">
        <authorList>
            <person name="Chiriac C."/>
            <person name="Salcher M."/>
            <person name="Ghai R."/>
            <person name="Kavagutti S V."/>
        </authorList>
    </citation>
    <scope>NUCLEOTIDE SEQUENCE</scope>
</reference>
<evidence type="ECO:0000313" key="1">
    <source>
        <dbReference type="EMBL" id="CAB4750563.1"/>
    </source>
</evidence>
<dbReference type="AlphaFoldDB" id="A0A6J6TVZ7"/>
<name>A0A6J6TVZ7_9ZZZZ</name>
<accession>A0A6J6TVZ7</accession>
<protein>
    <submittedName>
        <fullName evidence="1">Unannotated protein</fullName>
    </submittedName>
</protein>
<gene>
    <name evidence="1" type="ORF">UFOPK2810_00828</name>
</gene>
<proteinExistence type="predicted"/>
<sequence length="208" mass="22760">MNSWSPEATAAFVARLESAERAIYPLAMTDTDRYQRAVTLVGLLSRHLDGSGSSPQDLEQLRPNALIRMRGIASEQAIVLADLDEEALVDAALAQRYRVLRAESAAHSEDAVMENARLAGESWAGLEAPDASTMGFATEQRWVDVHLATGIRLVRTITPDPLSGHARFRIELRQSGPNESGMVIDLEDRQAWLEEAAAIRQAVNDQGV</sequence>
<organism evidence="1">
    <name type="scientific">freshwater metagenome</name>
    <dbReference type="NCBI Taxonomy" id="449393"/>
    <lineage>
        <taxon>unclassified sequences</taxon>
        <taxon>metagenomes</taxon>
        <taxon>ecological metagenomes</taxon>
    </lineage>
</organism>